<gene>
    <name evidence="1" type="ORF">BJ878DRAFT_391017</name>
</gene>
<evidence type="ECO:0008006" key="3">
    <source>
        <dbReference type="Google" id="ProtNLM"/>
    </source>
</evidence>
<protein>
    <recommendedName>
        <fullName evidence="3">PiggyBac transposable element-derived protein domain-containing protein</fullName>
    </recommendedName>
</protein>
<feature type="non-terminal residue" evidence="1">
    <location>
        <position position="76"/>
    </location>
</feature>
<proteinExistence type="predicted"/>
<accession>A0A9P8CAZ6</accession>
<evidence type="ECO:0000313" key="1">
    <source>
        <dbReference type="EMBL" id="KAG9240042.1"/>
    </source>
</evidence>
<dbReference type="OrthoDB" id="5149157at2759"/>
<evidence type="ECO:0000313" key="2">
    <source>
        <dbReference type="Proteomes" id="UP000887226"/>
    </source>
</evidence>
<name>A0A9P8CAZ6_9HELO</name>
<reference evidence="1" key="1">
    <citation type="journal article" date="2021" name="IMA Fungus">
        <title>Genomic characterization of three marine fungi, including Emericellopsis atlantica sp. nov. with signatures of a generalist lifestyle and marine biomass degradation.</title>
        <authorList>
            <person name="Hagestad O.C."/>
            <person name="Hou L."/>
            <person name="Andersen J.H."/>
            <person name="Hansen E.H."/>
            <person name="Altermark B."/>
            <person name="Li C."/>
            <person name="Kuhnert E."/>
            <person name="Cox R.J."/>
            <person name="Crous P.W."/>
            <person name="Spatafora J.W."/>
            <person name="Lail K."/>
            <person name="Amirebrahimi M."/>
            <person name="Lipzen A."/>
            <person name="Pangilinan J."/>
            <person name="Andreopoulos W."/>
            <person name="Hayes R.D."/>
            <person name="Ng V."/>
            <person name="Grigoriev I.V."/>
            <person name="Jackson S.A."/>
            <person name="Sutton T.D.S."/>
            <person name="Dobson A.D.W."/>
            <person name="Rama T."/>
        </authorList>
    </citation>
    <scope>NUCLEOTIDE SEQUENCE</scope>
    <source>
        <strain evidence="1">TRa3180A</strain>
    </source>
</reference>
<dbReference type="EMBL" id="MU254621">
    <property type="protein sequence ID" value="KAG9240042.1"/>
    <property type="molecule type" value="Genomic_DNA"/>
</dbReference>
<comment type="caution">
    <text evidence="1">The sequence shown here is derived from an EMBL/GenBank/DDBJ whole genome shotgun (WGS) entry which is preliminary data.</text>
</comment>
<organism evidence="1 2">
    <name type="scientific">Calycina marina</name>
    <dbReference type="NCBI Taxonomy" id="1763456"/>
    <lineage>
        <taxon>Eukaryota</taxon>
        <taxon>Fungi</taxon>
        <taxon>Dikarya</taxon>
        <taxon>Ascomycota</taxon>
        <taxon>Pezizomycotina</taxon>
        <taxon>Leotiomycetes</taxon>
        <taxon>Helotiales</taxon>
        <taxon>Pezizellaceae</taxon>
        <taxon>Calycina</taxon>
    </lineage>
</organism>
<keyword evidence="2" id="KW-1185">Reference proteome</keyword>
<dbReference type="Proteomes" id="UP000887226">
    <property type="component" value="Unassembled WGS sequence"/>
</dbReference>
<sequence length="76" mass="8552">YIAYLDNLFASVPFLTELLSEQYGATGTARTNSAIAQDLVDLKKEHKNRARIEWGTTIQVPSINNRIVQSAWKENA</sequence>
<dbReference type="AlphaFoldDB" id="A0A9P8CAZ6"/>
<feature type="non-terminal residue" evidence="1">
    <location>
        <position position="1"/>
    </location>
</feature>